<dbReference type="STRING" id="253628.A0A0D2APA2"/>
<dbReference type="InterPro" id="IPR036915">
    <property type="entry name" value="Cyclin-like_sf"/>
</dbReference>
<evidence type="ECO:0000313" key="7">
    <source>
        <dbReference type="Proteomes" id="UP000053259"/>
    </source>
</evidence>
<dbReference type="GO" id="GO:0006357">
    <property type="term" value="P:regulation of transcription by RNA polymerase II"/>
    <property type="evidence" value="ECO:0007669"/>
    <property type="project" value="InterPro"/>
</dbReference>
<dbReference type="CDD" id="cd20545">
    <property type="entry name" value="CYCLIN_SpCG1C-like_rpt1"/>
    <property type="match status" value="1"/>
</dbReference>
<comment type="similarity">
    <text evidence="1">Belongs to the cyclin family. Cyclin C subfamily.</text>
</comment>
<sequence>MISSRIPSRTVPTEHSRRPIEVIEEAEQQWIYTEEELLRSPSICDGLPPEEERTYRYKGYNFISQVGVMLKLPQTTISSATVFFNRFLMRYSLKASKSGEKKLHHYQIAATALFLATKVEEHCRKVRELVIACCRVAQKNPNLIVDENTKDYWRWRDTIILNEDVLLELLCFDLTVESPYNILFGLLQYYGVEKQKKLRDAAWSFINDSNLTQACLLFTSRTIACAALWFAARQTDSAFGDGEDGKPWWEVQKVPLRQIKRAMNYMADFYTNAPGGMQLKTGSESVYVGLRSPLDNAEDDTRTRLMKEQTPLTPVRMERSGSELSTKREREDEETTMANGIGSTTTNGSSSRIPAGAVTGLSPAKKIKLDDRNPAPPTGSETDNGAEAAKTEQKEDAGSEEGEVEE</sequence>
<dbReference type="InParanoid" id="A0A0D2APA2"/>
<dbReference type="SUPFAM" id="SSF47954">
    <property type="entry name" value="Cyclin-like"/>
    <property type="match status" value="2"/>
</dbReference>
<name>A0A0D2APA2_9PEZI</name>
<dbReference type="SMART" id="SM00385">
    <property type="entry name" value="CYCLIN"/>
    <property type="match status" value="2"/>
</dbReference>
<dbReference type="InterPro" id="IPR013763">
    <property type="entry name" value="Cyclin-like_dom"/>
</dbReference>
<feature type="region of interest" description="Disordered" evidence="4">
    <location>
        <begin position="293"/>
        <end position="406"/>
    </location>
</feature>
<dbReference type="AlphaFoldDB" id="A0A0D2APA2"/>
<organism evidence="6 7">
    <name type="scientific">Verruconis gallopava</name>
    <dbReference type="NCBI Taxonomy" id="253628"/>
    <lineage>
        <taxon>Eukaryota</taxon>
        <taxon>Fungi</taxon>
        <taxon>Dikarya</taxon>
        <taxon>Ascomycota</taxon>
        <taxon>Pezizomycotina</taxon>
        <taxon>Dothideomycetes</taxon>
        <taxon>Pleosporomycetidae</taxon>
        <taxon>Venturiales</taxon>
        <taxon>Sympoventuriaceae</taxon>
        <taxon>Verruconis</taxon>
    </lineage>
</organism>
<feature type="domain" description="Cyclin-like" evidence="5">
    <location>
        <begin position="61"/>
        <end position="168"/>
    </location>
</feature>
<feature type="compositionally biased region" description="Basic and acidic residues" evidence="4">
    <location>
        <begin position="316"/>
        <end position="330"/>
    </location>
</feature>
<evidence type="ECO:0000256" key="1">
    <source>
        <dbReference type="ARBA" id="ARBA00008638"/>
    </source>
</evidence>
<dbReference type="CDD" id="cd20546">
    <property type="entry name" value="CYCLIN_SpCG1C_ScCTK2-like_rpt2"/>
    <property type="match status" value="1"/>
</dbReference>
<feature type="compositionally biased region" description="Low complexity" evidence="4">
    <location>
        <begin position="339"/>
        <end position="351"/>
    </location>
</feature>
<dbReference type="GO" id="GO:0016538">
    <property type="term" value="F:cyclin-dependent protein serine/threonine kinase regulator activity"/>
    <property type="evidence" value="ECO:0007669"/>
    <property type="project" value="InterPro"/>
</dbReference>
<dbReference type="Pfam" id="PF00134">
    <property type="entry name" value="Cyclin_N"/>
    <property type="match status" value="1"/>
</dbReference>
<evidence type="ECO:0000259" key="5">
    <source>
        <dbReference type="SMART" id="SM00385"/>
    </source>
</evidence>
<evidence type="ECO:0000256" key="3">
    <source>
        <dbReference type="RuleBase" id="RU000383"/>
    </source>
</evidence>
<evidence type="ECO:0000256" key="2">
    <source>
        <dbReference type="ARBA" id="ARBA00014912"/>
    </source>
</evidence>
<evidence type="ECO:0000256" key="4">
    <source>
        <dbReference type="SAM" id="MobiDB-lite"/>
    </source>
</evidence>
<gene>
    <name evidence="6" type="ORF">PV09_01299</name>
</gene>
<dbReference type="EMBL" id="KN847531">
    <property type="protein sequence ID" value="KIW08385.1"/>
    <property type="molecule type" value="Genomic_DNA"/>
</dbReference>
<reference evidence="6 7" key="1">
    <citation type="submission" date="2015-01" db="EMBL/GenBank/DDBJ databases">
        <title>The Genome Sequence of Ochroconis gallopava CBS43764.</title>
        <authorList>
            <consortium name="The Broad Institute Genomics Platform"/>
            <person name="Cuomo C."/>
            <person name="de Hoog S."/>
            <person name="Gorbushina A."/>
            <person name="Stielow B."/>
            <person name="Teixiera M."/>
            <person name="Abouelleil A."/>
            <person name="Chapman S.B."/>
            <person name="Priest M."/>
            <person name="Young S.K."/>
            <person name="Wortman J."/>
            <person name="Nusbaum C."/>
            <person name="Birren B."/>
        </authorList>
    </citation>
    <scope>NUCLEOTIDE SEQUENCE [LARGE SCALE GENOMIC DNA]</scope>
    <source>
        <strain evidence="6 7">CBS 43764</strain>
    </source>
</reference>
<accession>A0A0D2APA2</accession>
<dbReference type="VEuPathDB" id="FungiDB:PV09_01299"/>
<feature type="domain" description="Cyclin-like" evidence="5">
    <location>
        <begin position="181"/>
        <end position="268"/>
    </location>
</feature>
<dbReference type="OrthoDB" id="25002at2759"/>
<dbReference type="Gene3D" id="1.10.472.10">
    <property type="entry name" value="Cyclin-like"/>
    <property type="match status" value="2"/>
</dbReference>
<dbReference type="PANTHER" id="PTHR10026">
    <property type="entry name" value="CYCLIN"/>
    <property type="match status" value="1"/>
</dbReference>
<protein>
    <recommendedName>
        <fullName evidence="2">RNA polymerase II holoenzyme cyclin-like subunit</fullName>
    </recommendedName>
</protein>
<dbReference type="InterPro" id="IPR043198">
    <property type="entry name" value="Cyclin/Ssn8"/>
</dbReference>
<dbReference type="InterPro" id="IPR006671">
    <property type="entry name" value="Cyclin_N"/>
</dbReference>
<keyword evidence="7" id="KW-1185">Reference proteome</keyword>
<evidence type="ECO:0000313" key="6">
    <source>
        <dbReference type="EMBL" id="KIW08385.1"/>
    </source>
</evidence>
<dbReference type="FunFam" id="1.10.472.10:FF:000072">
    <property type="entry name" value="Cyclin Pch1"/>
    <property type="match status" value="1"/>
</dbReference>
<proteinExistence type="inferred from homology"/>
<dbReference type="GeneID" id="27309272"/>
<keyword evidence="3" id="KW-0195">Cyclin</keyword>
<dbReference type="Proteomes" id="UP000053259">
    <property type="component" value="Unassembled WGS sequence"/>
</dbReference>
<dbReference type="RefSeq" id="XP_016218254.1">
    <property type="nucleotide sequence ID" value="XM_016354159.1"/>
</dbReference>